<accession>A0AAU8GAD0</accession>
<feature type="active site" evidence="9">
    <location>
        <position position="70"/>
    </location>
</feature>
<feature type="site" description="Could be important to modulate the pK values of the two catalytic cysteine residues" evidence="8">
    <location>
        <position position="217"/>
    </location>
</feature>
<keyword evidence="4 8" id="KW-0028">Amino-acid biosynthesis</keyword>
<sequence length="286" mass="31015">MDFTKVQSVGNDFVLVESREDTFDWKSLALAMCDRHYGVGSDGLLVLLPSFKADFRMRIFNADGSEAEACGNGLRCLVHHLITTGMASSEMLSIETFGGIRIAQVALINSSPNIKIGMGIPILEPDEIPVEIDSDLGDHICGMIANYPVEANGKQVKLNFVSMGNPHAVCFIDDAVADFPLDVIGPMIERNLMFPKRTNLEVVRVVDNGNVEMRVWERGVGETLACGTGACAVAVAGWILGRTGNRLDITLPGGQLTANWSGQGEVYLSGQAETVFTGSWLKYKRD</sequence>
<feature type="site" description="Could be important to modulate the pK values of the two catalytic cysteine residues" evidence="8">
    <location>
        <position position="167"/>
    </location>
</feature>
<feature type="binding site" evidence="8">
    <location>
        <position position="199"/>
    </location>
    <ligand>
        <name>substrate</name>
    </ligand>
</feature>
<evidence type="ECO:0000256" key="3">
    <source>
        <dbReference type="ARBA" id="ARBA00013080"/>
    </source>
</evidence>
<dbReference type="RefSeq" id="WP_353714026.1">
    <property type="nucleotide sequence ID" value="NZ_CP159307.1"/>
</dbReference>
<proteinExistence type="inferred from homology"/>
<dbReference type="PANTHER" id="PTHR31689:SF0">
    <property type="entry name" value="DIAMINOPIMELATE EPIMERASE"/>
    <property type="match status" value="1"/>
</dbReference>
<comment type="pathway">
    <text evidence="1 8">Amino-acid biosynthesis; L-lysine biosynthesis via DAP pathway; DL-2,6-diaminopimelate from LL-2,6-diaminopimelate: step 1/1.</text>
</comment>
<dbReference type="AlphaFoldDB" id="A0AAU8GAD0"/>
<dbReference type="PROSITE" id="PS01326">
    <property type="entry name" value="DAP_EPIMERASE"/>
    <property type="match status" value="1"/>
</dbReference>
<comment type="function">
    <text evidence="8">Catalyzes the stereoinversion of LL-2,6-diaminopimelate (L,L-DAP) to meso-diaminopimelate (meso-DAP), a precursor of L-lysine and an essential component of the bacterial peptidoglycan.</text>
</comment>
<comment type="similarity">
    <text evidence="2 8">Belongs to the diaminopimelate epimerase family.</text>
</comment>
<evidence type="ECO:0000313" key="10">
    <source>
        <dbReference type="EMBL" id="XCH32754.1"/>
    </source>
</evidence>
<comment type="catalytic activity">
    <reaction evidence="7 8">
        <text>(2S,6S)-2,6-diaminopimelate = meso-2,6-diaminopimelate</text>
        <dbReference type="Rhea" id="RHEA:15393"/>
        <dbReference type="ChEBI" id="CHEBI:57609"/>
        <dbReference type="ChEBI" id="CHEBI:57791"/>
        <dbReference type="EC" id="5.1.1.7"/>
    </reaction>
</comment>
<dbReference type="PANTHER" id="PTHR31689">
    <property type="entry name" value="DIAMINOPIMELATE EPIMERASE, CHLOROPLASTIC"/>
    <property type="match status" value="1"/>
</dbReference>
<feature type="active site" description="Proton donor" evidence="8">
    <location>
        <position position="70"/>
    </location>
</feature>
<evidence type="ECO:0000256" key="8">
    <source>
        <dbReference type="HAMAP-Rule" id="MF_00197"/>
    </source>
</evidence>
<dbReference type="HAMAP" id="MF_00197">
    <property type="entry name" value="DAP_epimerase"/>
    <property type="match status" value="1"/>
</dbReference>
<feature type="binding site" evidence="8">
    <location>
        <position position="165"/>
    </location>
    <ligand>
        <name>substrate</name>
    </ligand>
</feature>
<evidence type="ECO:0000256" key="1">
    <source>
        <dbReference type="ARBA" id="ARBA00005196"/>
    </source>
</evidence>
<evidence type="ECO:0000256" key="4">
    <source>
        <dbReference type="ARBA" id="ARBA00022605"/>
    </source>
</evidence>
<comment type="subcellular location">
    <subcellularLocation>
        <location evidence="8">Cytoplasm</location>
    </subcellularLocation>
</comment>
<dbReference type="SUPFAM" id="SSF54506">
    <property type="entry name" value="Diaminopimelate epimerase-like"/>
    <property type="match status" value="2"/>
</dbReference>
<feature type="binding site" evidence="8">
    <location>
        <begin position="71"/>
        <end position="72"/>
    </location>
    <ligand>
        <name>substrate</name>
    </ligand>
</feature>
<feature type="binding site" evidence="8">
    <location>
        <begin position="227"/>
        <end position="228"/>
    </location>
    <ligand>
        <name>substrate</name>
    </ligand>
</feature>
<dbReference type="InterPro" id="IPR001653">
    <property type="entry name" value="DAP_epimerase_DapF"/>
</dbReference>
<organism evidence="10">
    <name type="scientific">Dehalogenimonas sp. 4OHTPN</name>
    <dbReference type="NCBI Taxonomy" id="3166643"/>
    <lineage>
        <taxon>Bacteria</taxon>
        <taxon>Bacillati</taxon>
        <taxon>Chloroflexota</taxon>
        <taxon>Dehalococcoidia</taxon>
        <taxon>Dehalococcoidales</taxon>
        <taxon>Dehalococcoidaceae</taxon>
        <taxon>Dehalogenimonas</taxon>
    </lineage>
</organism>
<dbReference type="GO" id="GO:0008837">
    <property type="term" value="F:diaminopimelate epimerase activity"/>
    <property type="evidence" value="ECO:0007669"/>
    <property type="project" value="UniProtKB-UniRule"/>
</dbReference>
<dbReference type="EC" id="5.1.1.7" evidence="3 8"/>
<evidence type="ECO:0000256" key="7">
    <source>
        <dbReference type="ARBA" id="ARBA00051712"/>
    </source>
</evidence>
<feature type="binding site" evidence="8">
    <location>
        <position position="61"/>
    </location>
    <ligand>
        <name>substrate</name>
    </ligand>
</feature>
<keyword evidence="6 8" id="KW-0413">Isomerase</keyword>
<dbReference type="GO" id="GO:0009089">
    <property type="term" value="P:lysine biosynthetic process via diaminopimelate"/>
    <property type="evidence" value="ECO:0007669"/>
    <property type="project" value="UniProtKB-UniRule"/>
</dbReference>
<comment type="subunit">
    <text evidence="8">Homodimer.</text>
</comment>
<name>A0AAU8GAD0_9CHLR</name>
<comment type="caution">
    <text evidence="8">Lacks conserved residue(s) required for the propagation of feature annotation.</text>
</comment>
<dbReference type="EMBL" id="CP159307">
    <property type="protein sequence ID" value="XCH32754.1"/>
    <property type="molecule type" value="Genomic_DNA"/>
</dbReference>
<protein>
    <recommendedName>
        <fullName evidence="3 8">Diaminopimelate epimerase</fullName>
        <shortName evidence="8">DAP epimerase</shortName>
        <ecNumber evidence="3 8">5.1.1.7</ecNumber>
    </recommendedName>
    <alternativeName>
        <fullName evidence="8">PLP-independent amino acid racemase</fullName>
    </alternativeName>
</protein>
<feature type="binding site" evidence="8">
    <location>
        <begin position="217"/>
        <end position="218"/>
    </location>
    <ligand>
        <name>substrate</name>
    </ligand>
</feature>
<evidence type="ECO:0000256" key="9">
    <source>
        <dbReference type="PROSITE-ProRule" id="PRU10125"/>
    </source>
</evidence>
<dbReference type="GO" id="GO:0005829">
    <property type="term" value="C:cytosol"/>
    <property type="evidence" value="ECO:0007669"/>
    <property type="project" value="TreeGrafter"/>
</dbReference>
<keyword evidence="5 8" id="KW-0457">Lysine biosynthesis</keyword>
<dbReference type="Pfam" id="PF01678">
    <property type="entry name" value="DAP_epimerase"/>
    <property type="match status" value="2"/>
</dbReference>
<dbReference type="NCBIfam" id="TIGR00652">
    <property type="entry name" value="DapF"/>
    <property type="match status" value="1"/>
</dbReference>
<dbReference type="Gene3D" id="3.10.310.10">
    <property type="entry name" value="Diaminopimelate Epimerase, Chain A, domain 1"/>
    <property type="match status" value="2"/>
</dbReference>
<evidence type="ECO:0000256" key="2">
    <source>
        <dbReference type="ARBA" id="ARBA00010219"/>
    </source>
</evidence>
<reference evidence="10" key="1">
    <citation type="submission" date="2024-06" db="EMBL/GenBank/DDBJ databases">
        <title>A Novel Isolate, Dehalogenimonas sp. Strain 4OHTPN, Dechlorinates Aromatic 4 Hydroxy chlorothalonil by a Novel Reductive Dehalogenase.</title>
        <authorList>
            <person name="Liu G."/>
        </authorList>
    </citation>
    <scope>NUCLEOTIDE SEQUENCE</scope>
    <source>
        <strain evidence="10">4OHTPN</strain>
    </source>
</reference>
<keyword evidence="8" id="KW-0963">Cytoplasm</keyword>
<evidence type="ECO:0000256" key="5">
    <source>
        <dbReference type="ARBA" id="ARBA00023154"/>
    </source>
</evidence>
<feature type="active site" description="Proton acceptor" evidence="8">
    <location>
        <position position="226"/>
    </location>
</feature>
<dbReference type="InterPro" id="IPR018510">
    <property type="entry name" value="DAP_epimerase_AS"/>
</dbReference>
<gene>
    <name evidence="8 10" type="primary">dapF</name>
    <name evidence="10" type="ORF">ABV300_06200</name>
</gene>
<feature type="binding site" evidence="8">
    <location>
        <position position="11"/>
    </location>
    <ligand>
        <name>substrate</name>
    </ligand>
</feature>
<evidence type="ECO:0000256" key="6">
    <source>
        <dbReference type="ARBA" id="ARBA00023235"/>
    </source>
</evidence>